<feature type="transmembrane region" description="Helical" evidence="2">
    <location>
        <begin position="61"/>
        <end position="82"/>
    </location>
</feature>
<comment type="caution">
    <text evidence="3">The sequence shown here is derived from an EMBL/GenBank/DDBJ whole genome shotgun (WGS) entry which is preliminary data.</text>
</comment>
<sequence length="498" mass="57020">MSLQPHESIPLEPAQSSEDDPNALLLPKDGDTDSEQDEHDWEVLEVDDEEILEPSIWDNPLLRYSILGIFFLMLLVLLKIIVPRYISSYQNHRKPDPLYSNGTHHFQTTVILISLDGFRPDFLHRGVTPNLLKLGQKASDGVHAEYMYPSFPPTTFPNHWTLATGLYPEVHGIVANSFYDPKLNQTFYHNQPLISEQTAWWKGEPIWVTSALQGIRTAVNMWPGSTVPVEHVRANYVLSYNDSTTPMEKMDTTLAWLDMPDDERPQFIAVYIPQIDKEGHREGTNGTHMDSSLATVDASIAYLLDGLSERHLDPHVHMVIVSDHGMTETDPSKWIYYDDILSPTSLSYLRDDEEGTALKLLPDIPGNAIQKIYEELRNHTQAVADPHFEVYLRQEVPERFHYRNTDRIAPIIIIPEIGYMLLRRNLNETERGDHNYDNRAPEIHAIFMAKGPKIEQWYGLGNVVAPFLNVEIYDFLTRLLNIEPAPNNSTLHGMFIVH</sequence>
<evidence type="ECO:0000313" key="4">
    <source>
        <dbReference type="Proteomes" id="UP000605846"/>
    </source>
</evidence>
<dbReference type="PANTHER" id="PTHR10151">
    <property type="entry name" value="ECTONUCLEOTIDE PYROPHOSPHATASE/PHOSPHODIESTERASE"/>
    <property type="match status" value="1"/>
</dbReference>
<dbReference type="Gene3D" id="3.30.1360.180">
    <property type="match status" value="1"/>
</dbReference>
<dbReference type="Pfam" id="PF01663">
    <property type="entry name" value="Phosphodiest"/>
    <property type="match status" value="1"/>
</dbReference>
<dbReference type="PANTHER" id="PTHR10151:SF120">
    <property type="entry name" value="BIS(5'-ADENOSYL)-TRIPHOSPHATASE"/>
    <property type="match status" value="1"/>
</dbReference>
<evidence type="ECO:0000256" key="2">
    <source>
        <dbReference type="SAM" id="Phobius"/>
    </source>
</evidence>
<keyword evidence="2" id="KW-0812">Transmembrane</keyword>
<dbReference type="InterPro" id="IPR002591">
    <property type="entry name" value="Phosphodiest/P_Trfase"/>
</dbReference>
<dbReference type="GO" id="GO:0009141">
    <property type="term" value="P:nucleoside triphosphate metabolic process"/>
    <property type="evidence" value="ECO:0007669"/>
    <property type="project" value="TreeGrafter"/>
</dbReference>
<name>A0A8H7BNI8_9FUNG</name>
<dbReference type="Proteomes" id="UP000605846">
    <property type="component" value="Unassembled WGS sequence"/>
</dbReference>
<keyword evidence="2" id="KW-0472">Membrane</keyword>
<reference evidence="3" key="1">
    <citation type="submission" date="2020-01" db="EMBL/GenBank/DDBJ databases">
        <title>Genome Sequencing of Three Apophysomyces-Like Fungal Strains Confirms a Novel Fungal Genus in the Mucoromycota with divergent Burkholderia-like Endosymbiotic Bacteria.</title>
        <authorList>
            <person name="Stajich J.E."/>
            <person name="Macias A.M."/>
            <person name="Carter-House D."/>
            <person name="Lovett B."/>
            <person name="Kasson L.R."/>
            <person name="Berry K."/>
            <person name="Grigoriev I."/>
            <person name="Chang Y."/>
            <person name="Spatafora J."/>
            <person name="Kasson M.T."/>
        </authorList>
    </citation>
    <scope>NUCLEOTIDE SEQUENCE</scope>
    <source>
        <strain evidence="3">NRRL A-21654</strain>
    </source>
</reference>
<keyword evidence="2" id="KW-1133">Transmembrane helix</keyword>
<feature type="region of interest" description="Disordered" evidence="1">
    <location>
        <begin position="1"/>
        <end position="39"/>
    </location>
</feature>
<protein>
    <submittedName>
        <fullName evidence="3">Uncharacterized protein</fullName>
    </submittedName>
</protein>
<accession>A0A8H7BNI8</accession>
<organism evidence="3 4">
    <name type="scientific">Apophysomyces ossiformis</name>
    <dbReference type="NCBI Taxonomy" id="679940"/>
    <lineage>
        <taxon>Eukaryota</taxon>
        <taxon>Fungi</taxon>
        <taxon>Fungi incertae sedis</taxon>
        <taxon>Mucoromycota</taxon>
        <taxon>Mucoromycotina</taxon>
        <taxon>Mucoromycetes</taxon>
        <taxon>Mucorales</taxon>
        <taxon>Mucorineae</taxon>
        <taxon>Mucoraceae</taxon>
        <taxon>Apophysomyces</taxon>
    </lineage>
</organism>
<dbReference type="SUPFAM" id="SSF53649">
    <property type="entry name" value="Alkaline phosphatase-like"/>
    <property type="match status" value="1"/>
</dbReference>
<dbReference type="InterPro" id="IPR017850">
    <property type="entry name" value="Alkaline_phosphatase_core_sf"/>
</dbReference>
<gene>
    <name evidence="3" type="ORF">EC973_002569</name>
</gene>
<evidence type="ECO:0000256" key="1">
    <source>
        <dbReference type="SAM" id="MobiDB-lite"/>
    </source>
</evidence>
<proteinExistence type="predicted"/>
<dbReference type="GO" id="GO:0047429">
    <property type="term" value="F:nucleoside triphosphate diphosphatase activity"/>
    <property type="evidence" value="ECO:0007669"/>
    <property type="project" value="TreeGrafter"/>
</dbReference>
<dbReference type="EMBL" id="JABAYA010000170">
    <property type="protein sequence ID" value="KAF7722937.1"/>
    <property type="molecule type" value="Genomic_DNA"/>
</dbReference>
<dbReference type="GO" id="GO:0017111">
    <property type="term" value="F:ribonucleoside triphosphate phosphatase activity"/>
    <property type="evidence" value="ECO:0007669"/>
    <property type="project" value="TreeGrafter"/>
</dbReference>
<evidence type="ECO:0000313" key="3">
    <source>
        <dbReference type="EMBL" id="KAF7722937.1"/>
    </source>
</evidence>
<dbReference type="AlphaFoldDB" id="A0A8H7BNI8"/>
<keyword evidence="4" id="KW-1185">Reference proteome</keyword>
<dbReference type="Gene3D" id="3.40.720.10">
    <property type="entry name" value="Alkaline Phosphatase, subunit A"/>
    <property type="match status" value="1"/>
</dbReference>
<dbReference type="OrthoDB" id="415411at2759"/>
<dbReference type="CDD" id="cd16018">
    <property type="entry name" value="Enpp"/>
    <property type="match status" value="1"/>
</dbReference>